<dbReference type="Proteomes" id="UP001558713">
    <property type="component" value="Unassembled WGS sequence"/>
</dbReference>
<dbReference type="CDD" id="cd01650">
    <property type="entry name" value="RT_nLTR_like"/>
    <property type="match status" value="1"/>
</dbReference>
<dbReference type="Pfam" id="PF00078">
    <property type="entry name" value="RVT_1"/>
    <property type="match status" value="1"/>
</dbReference>
<dbReference type="InterPro" id="IPR000477">
    <property type="entry name" value="RT_dom"/>
</dbReference>
<sequence length="269" mass="31214">MVREIKKDLNRAYYQEEVFWKQKSRNQWLQAGDRNTKHFHVCAKKRKAINRILSVKDNHGVEKLGEEMISETAVEYFQRVYESASPSLWDSFFENFTSPVTEDMNSQLTREVTTKEIRKAAMNINGDKAPGPDGMTGHFYHQFWSTIGEAIISEVREFFNTGVMPSQLNHTNICLLPKIDKPEKMCDYRPISLCNASYKIISKILTSRLKPVLPEIISPEQTEFVPGRQITDNVLVAHELLHSLNHRRRQSKSYMAIKTDISKAYDRVE</sequence>
<organism evidence="2 3">
    <name type="scientific">Cardamine amara subsp. amara</name>
    <dbReference type="NCBI Taxonomy" id="228776"/>
    <lineage>
        <taxon>Eukaryota</taxon>
        <taxon>Viridiplantae</taxon>
        <taxon>Streptophyta</taxon>
        <taxon>Embryophyta</taxon>
        <taxon>Tracheophyta</taxon>
        <taxon>Spermatophyta</taxon>
        <taxon>Magnoliopsida</taxon>
        <taxon>eudicotyledons</taxon>
        <taxon>Gunneridae</taxon>
        <taxon>Pentapetalae</taxon>
        <taxon>rosids</taxon>
        <taxon>malvids</taxon>
        <taxon>Brassicales</taxon>
        <taxon>Brassicaceae</taxon>
        <taxon>Cardamineae</taxon>
        <taxon>Cardamine</taxon>
    </lineage>
</organism>
<evidence type="ECO:0000259" key="1">
    <source>
        <dbReference type="PROSITE" id="PS50878"/>
    </source>
</evidence>
<feature type="domain" description="Reverse transcriptase" evidence="1">
    <location>
        <begin position="157"/>
        <end position="269"/>
    </location>
</feature>
<dbReference type="AlphaFoldDB" id="A0ABD1A7J9"/>
<name>A0ABD1A7J9_CARAN</name>
<accession>A0ABD1A7J9</accession>
<dbReference type="PANTHER" id="PTHR19446">
    <property type="entry name" value="REVERSE TRANSCRIPTASES"/>
    <property type="match status" value="1"/>
</dbReference>
<reference evidence="2 3" key="1">
    <citation type="submission" date="2024-04" db="EMBL/GenBank/DDBJ databases">
        <title>Genome assembly C_amara_ONT_v2.</title>
        <authorList>
            <person name="Yant L."/>
            <person name="Moore C."/>
            <person name="Slenker M."/>
        </authorList>
    </citation>
    <scope>NUCLEOTIDE SEQUENCE [LARGE SCALE GENOMIC DNA]</scope>
    <source>
        <tissue evidence="2">Leaf</tissue>
    </source>
</reference>
<gene>
    <name evidence="2" type="ORF">V5N11_003633</name>
</gene>
<protein>
    <recommendedName>
        <fullName evidence="1">Reverse transcriptase domain-containing protein</fullName>
    </recommendedName>
</protein>
<dbReference type="SUPFAM" id="SSF56672">
    <property type="entry name" value="DNA/RNA polymerases"/>
    <property type="match status" value="1"/>
</dbReference>
<keyword evidence="3" id="KW-1185">Reference proteome</keyword>
<proteinExistence type="predicted"/>
<evidence type="ECO:0000313" key="3">
    <source>
        <dbReference type="Proteomes" id="UP001558713"/>
    </source>
</evidence>
<dbReference type="InterPro" id="IPR043502">
    <property type="entry name" value="DNA/RNA_pol_sf"/>
</dbReference>
<dbReference type="EMBL" id="JBANAX010000569">
    <property type="protein sequence ID" value="KAL1202796.1"/>
    <property type="molecule type" value="Genomic_DNA"/>
</dbReference>
<evidence type="ECO:0000313" key="2">
    <source>
        <dbReference type="EMBL" id="KAL1202796.1"/>
    </source>
</evidence>
<dbReference type="PROSITE" id="PS50878">
    <property type="entry name" value="RT_POL"/>
    <property type="match status" value="1"/>
</dbReference>
<comment type="caution">
    <text evidence="2">The sequence shown here is derived from an EMBL/GenBank/DDBJ whole genome shotgun (WGS) entry which is preliminary data.</text>
</comment>